<dbReference type="Proteomes" id="UP000261811">
    <property type="component" value="Unassembled WGS sequence"/>
</dbReference>
<feature type="region of interest" description="Disordered" evidence="1">
    <location>
        <begin position="1"/>
        <end position="31"/>
    </location>
</feature>
<dbReference type="AlphaFoldDB" id="A0A372J8S8"/>
<keyword evidence="2" id="KW-0472">Membrane</keyword>
<name>A0A372J8S8_9ACTN</name>
<evidence type="ECO:0000313" key="4">
    <source>
        <dbReference type="Proteomes" id="UP000261811"/>
    </source>
</evidence>
<feature type="compositionally biased region" description="Basic residues" evidence="1">
    <location>
        <begin position="1"/>
        <end position="13"/>
    </location>
</feature>
<reference evidence="3 4" key="1">
    <citation type="submission" date="2018-08" db="EMBL/GenBank/DDBJ databases">
        <title>Actinomadura jelena sp. nov., a novel Actinomycete isolated from soil in Chad.</title>
        <authorList>
            <person name="Shi L."/>
        </authorList>
    </citation>
    <scope>NUCLEOTIDE SEQUENCE [LARGE SCALE GENOMIC DNA]</scope>
    <source>
        <strain evidence="3 4">NEAU-G17</strain>
    </source>
</reference>
<keyword evidence="2" id="KW-0812">Transmembrane</keyword>
<comment type="caution">
    <text evidence="3">The sequence shown here is derived from an EMBL/GenBank/DDBJ whole genome shotgun (WGS) entry which is preliminary data.</text>
</comment>
<proteinExistence type="predicted"/>
<dbReference type="EMBL" id="QURH01001054">
    <property type="protein sequence ID" value="RFU36339.1"/>
    <property type="molecule type" value="Genomic_DNA"/>
</dbReference>
<protein>
    <submittedName>
        <fullName evidence="3">Uncharacterized protein</fullName>
    </submittedName>
</protein>
<evidence type="ECO:0000313" key="3">
    <source>
        <dbReference type="EMBL" id="RFU36339.1"/>
    </source>
</evidence>
<feature type="transmembrane region" description="Helical" evidence="2">
    <location>
        <begin position="132"/>
        <end position="152"/>
    </location>
</feature>
<evidence type="ECO:0000256" key="1">
    <source>
        <dbReference type="SAM" id="MobiDB-lite"/>
    </source>
</evidence>
<evidence type="ECO:0000256" key="2">
    <source>
        <dbReference type="SAM" id="Phobius"/>
    </source>
</evidence>
<accession>A0A372J8S8</accession>
<gene>
    <name evidence="3" type="ORF">DZF91_38535</name>
</gene>
<feature type="compositionally biased region" description="Low complexity" evidence="1">
    <location>
        <begin position="14"/>
        <end position="24"/>
    </location>
</feature>
<keyword evidence="4" id="KW-1185">Reference proteome</keyword>
<organism evidence="3 4">
    <name type="scientific">Actinomadura logoneensis</name>
    <dbReference type="NCBI Taxonomy" id="2293572"/>
    <lineage>
        <taxon>Bacteria</taxon>
        <taxon>Bacillati</taxon>
        <taxon>Actinomycetota</taxon>
        <taxon>Actinomycetes</taxon>
        <taxon>Streptosporangiales</taxon>
        <taxon>Thermomonosporaceae</taxon>
        <taxon>Actinomadura</taxon>
    </lineage>
</organism>
<keyword evidence="2" id="KW-1133">Transmembrane helix</keyword>
<sequence length="179" mass="19693">MAPVCRPRRRASRAARQVRAGVAPEASGRHGRTALPVRISLRGRPGTCSDGPARVVLLPGLTGSNSRTSPETAASSGGSFDAWSLRLSGPRRCGFDRDRYRHRNVVERCFNQLKRFRDLAAGYDKLAAHYRAVATIAGLMCAPFFGAVAAIARDGQPETRRLSWFPYLLSIEQNDRIRT</sequence>